<gene>
    <name evidence="2" type="ORF">GCM10010185_24400</name>
</gene>
<dbReference type="InterPro" id="IPR039422">
    <property type="entry name" value="MarR/SlyA-like"/>
</dbReference>
<dbReference type="PROSITE" id="PS50995">
    <property type="entry name" value="HTH_MARR_2"/>
    <property type="match status" value="1"/>
</dbReference>
<organism evidence="2 3">
    <name type="scientific">Saccharothrix coeruleofusca</name>
    <dbReference type="NCBI Taxonomy" id="33919"/>
    <lineage>
        <taxon>Bacteria</taxon>
        <taxon>Bacillati</taxon>
        <taxon>Actinomycetota</taxon>
        <taxon>Actinomycetes</taxon>
        <taxon>Pseudonocardiales</taxon>
        <taxon>Pseudonocardiaceae</taxon>
        <taxon>Saccharothrix</taxon>
    </lineage>
</organism>
<reference evidence="2" key="2">
    <citation type="submission" date="2020-09" db="EMBL/GenBank/DDBJ databases">
        <authorList>
            <person name="Sun Q."/>
            <person name="Ohkuma M."/>
        </authorList>
    </citation>
    <scope>NUCLEOTIDE SEQUENCE</scope>
    <source>
        <strain evidence="2">JCM 3313</strain>
    </source>
</reference>
<sequence length="155" mass="16872">MPVARLLAAQQRAAARGTVLAELIAARLGITPTDLKCVHLLSRGPRTARALADELRLTRSAVTAVVDRLERAGFATRNRDSADRREVVVKAVPERVARATALYRPLYERMAELVSGYTDDQVALLLDFAERSDEILAEEVGRLSEPPAPGGKIDS</sequence>
<dbReference type="InterPro" id="IPR011991">
    <property type="entry name" value="ArsR-like_HTH"/>
</dbReference>
<dbReference type="SMART" id="SM00347">
    <property type="entry name" value="HTH_MARR"/>
    <property type="match status" value="1"/>
</dbReference>
<dbReference type="Pfam" id="PF12802">
    <property type="entry name" value="MarR_2"/>
    <property type="match status" value="1"/>
</dbReference>
<proteinExistence type="predicted"/>
<protein>
    <recommendedName>
        <fullName evidence="1">HTH marR-type domain-containing protein</fullName>
    </recommendedName>
</protein>
<dbReference type="InterPro" id="IPR000835">
    <property type="entry name" value="HTH_MarR-typ"/>
</dbReference>
<name>A0A918EDW7_9PSEU</name>
<dbReference type="GO" id="GO:0003700">
    <property type="term" value="F:DNA-binding transcription factor activity"/>
    <property type="evidence" value="ECO:0007669"/>
    <property type="project" value="InterPro"/>
</dbReference>
<accession>A0A918EDW7</accession>
<dbReference type="PANTHER" id="PTHR33164">
    <property type="entry name" value="TRANSCRIPTIONAL REGULATOR, MARR FAMILY"/>
    <property type="match status" value="1"/>
</dbReference>
<dbReference type="EMBL" id="BMRG01000003">
    <property type="protein sequence ID" value="GGP51079.1"/>
    <property type="molecule type" value="Genomic_DNA"/>
</dbReference>
<reference evidence="2" key="1">
    <citation type="journal article" date="2014" name="Int. J. Syst. Evol. Microbiol.">
        <title>Complete genome sequence of Corynebacterium casei LMG S-19264T (=DSM 44701T), isolated from a smear-ripened cheese.</title>
        <authorList>
            <consortium name="US DOE Joint Genome Institute (JGI-PGF)"/>
            <person name="Walter F."/>
            <person name="Albersmeier A."/>
            <person name="Kalinowski J."/>
            <person name="Ruckert C."/>
        </authorList>
    </citation>
    <scope>NUCLEOTIDE SEQUENCE</scope>
    <source>
        <strain evidence="2">JCM 3313</strain>
    </source>
</reference>
<comment type="caution">
    <text evidence="2">The sequence shown here is derived from an EMBL/GenBank/DDBJ whole genome shotgun (WGS) entry which is preliminary data.</text>
</comment>
<dbReference type="CDD" id="cd00090">
    <property type="entry name" value="HTH_ARSR"/>
    <property type="match status" value="1"/>
</dbReference>
<keyword evidence="3" id="KW-1185">Reference proteome</keyword>
<dbReference type="Proteomes" id="UP000639606">
    <property type="component" value="Unassembled WGS sequence"/>
</dbReference>
<dbReference type="InterPro" id="IPR036388">
    <property type="entry name" value="WH-like_DNA-bd_sf"/>
</dbReference>
<dbReference type="AlphaFoldDB" id="A0A918EDW7"/>
<dbReference type="PANTHER" id="PTHR33164:SF106">
    <property type="entry name" value="TRANSCRIPTIONAL REGULATORY PROTEIN"/>
    <property type="match status" value="1"/>
</dbReference>
<evidence type="ECO:0000313" key="2">
    <source>
        <dbReference type="EMBL" id="GGP51079.1"/>
    </source>
</evidence>
<feature type="domain" description="HTH marR-type" evidence="1">
    <location>
        <begin position="1"/>
        <end position="134"/>
    </location>
</feature>
<dbReference type="InterPro" id="IPR036390">
    <property type="entry name" value="WH_DNA-bd_sf"/>
</dbReference>
<dbReference type="Gene3D" id="1.10.10.10">
    <property type="entry name" value="Winged helix-like DNA-binding domain superfamily/Winged helix DNA-binding domain"/>
    <property type="match status" value="1"/>
</dbReference>
<dbReference type="SUPFAM" id="SSF46785">
    <property type="entry name" value="Winged helix' DNA-binding domain"/>
    <property type="match status" value="1"/>
</dbReference>
<dbReference type="PRINTS" id="PR00598">
    <property type="entry name" value="HTHMARR"/>
</dbReference>
<evidence type="ECO:0000313" key="3">
    <source>
        <dbReference type="Proteomes" id="UP000639606"/>
    </source>
</evidence>
<evidence type="ECO:0000259" key="1">
    <source>
        <dbReference type="PROSITE" id="PS50995"/>
    </source>
</evidence>
<dbReference type="RefSeq" id="WP_189223290.1">
    <property type="nucleotide sequence ID" value="NZ_BMRG01000003.1"/>
</dbReference>
<dbReference type="GO" id="GO:0006950">
    <property type="term" value="P:response to stress"/>
    <property type="evidence" value="ECO:0007669"/>
    <property type="project" value="TreeGrafter"/>
</dbReference>